<evidence type="ECO:0000259" key="1">
    <source>
        <dbReference type="Pfam" id="PF03417"/>
    </source>
</evidence>
<reference evidence="3" key="1">
    <citation type="submission" date="2008-12" db="EMBL/GenBank/DDBJ databases">
        <title>Annotation of Streptomyces ghanaensis ATCC 14672.</title>
        <authorList>
            <consortium name="The Broad Institute Genome Sequencing Platform"/>
            <consortium name="Broad Institute Microbial Sequencing Center"/>
            <person name="Fischbach M."/>
            <person name="Ward D."/>
            <person name="Young S."/>
            <person name="Kodira C.D."/>
            <person name="Zeng Q."/>
            <person name="Koehrsen M."/>
            <person name="Godfrey P."/>
            <person name="Alvarado L."/>
            <person name="Berlin A.M."/>
            <person name="Borenstein D."/>
            <person name="Chen Z."/>
            <person name="Engels R."/>
            <person name="Freedman E."/>
            <person name="Gellesch M."/>
            <person name="Goldberg J."/>
            <person name="Griggs A."/>
            <person name="Gujja S."/>
            <person name="Heiman D.I."/>
            <person name="Hepburn T.A."/>
            <person name="Howarth C."/>
            <person name="Jen D."/>
            <person name="Larson L."/>
            <person name="Lewis B."/>
            <person name="Mehta T."/>
            <person name="Park D."/>
            <person name="Pearson M."/>
            <person name="Roberts A."/>
            <person name="Saif S."/>
            <person name="Shea T.D."/>
            <person name="Shenoy N."/>
            <person name="Sisk P."/>
            <person name="Stolte C."/>
            <person name="Sykes S.N."/>
            <person name="Walk T."/>
            <person name="White J."/>
            <person name="Yandava C."/>
            <person name="Straight P."/>
            <person name="Clardy J."/>
            <person name="Hung D."/>
            <person name="Kolter R."/>
            <person name="Mekalanos J."/>
            <person name="Walker S."/>
            <person name="Walsh C.T."/>
            <person name="Wieland B.L.C."/>
            <person name="Ilzarbe M."/>
            <person name="Galagan J."/>
            <person name="Nusbaum C."/>
            <person name="Birren B."/>
        </authorList>
    </citation>
    <scope>NUCLEOTIDE SEQUENCE [LARGE SCALE GENOMIC DNA]</scope>
    <source>
        <strain evidence="3">ATCC 14672 / DSM 40746 / JCM 4963 / KCTC 9882 / NRRL B-12104 / FH 1290</strain>
    </source>
</reference>
<proteinExistence type="predicted"/>
<dbReference type="AlphaFoldDB" id="D6AAK8"/>
<dbReference type="InterPro" id="IPR005079">
    <property type="entry name" value="Peptidase_C45_hydrolase"/>
</dbReference>
<name>D6AAK8_STRV1</name>
<evidence type="ECO:0000313" key="3">
    <source>
        <dbReference type="Proteomes" id="UP000003824"/>
    </source>
</evidence>
<dbReference type="Proteomes" id="UP000003824">
    <property type="component" value="Unassembled WGS sequence"/>
</dbReference>
<evidence type="ECO:0000313" key="2">
    <source>
        <dbReference type="EMBL" id="EFE72543.2"/>
    </source>
</evidence>
<feature type="domain" description="Peptidase C45 hydrolase" evidence="1">
    <location>
        <begin position="25"/>
        <end position="97"/>
    </location>
</feature>
<dbReference type="eggNOG" id="COG4927">
    <property type="taxonomic scope" value="Bacteria"/>
</dbReference>
<sequence length="135" mass="14196">MSRRSKPSRSVTAAAVDGPGMSVRHGMNDAGLAMSLTFGGRFVHGRGFAVPLVLCHLLETCRTADEAVHGLRTMSVAIPQNVTLADAHQSVTVHVGPDIPMTEAQDSCAAHPITSICPCRTSRNAPPDTGAVVRR</sequence>
<gene>
    <name evidence="2" type="ORF">SSFG_07778</name>
</gene>
<accession>D6AAK8</accession>
<dbReference type="Gene3D" id="3.60.60.10">
    <property type="entry name" value="Penicillin V Acylase, Chain A"/>
    <property type="match status" value="1"/>
</dbReference>
<dbReference type="EMBL" id="DS999642">
    <property type="protein sequence ID" value="EFE72543.2"/>
    <property type="molecule type" value="Genomic_DNA"/>
</dbReference>
<dbReference type="Pfam" id="PF03417">
    <property type="entry name" value="AAT"/>
    <property type="match status" value="1"/>
</dbReference>
<protein>
    <submittedName>
        <fullName evidence="2">Predicted protein</fullName>
    </submittedName>
</protein>
<organism evidence="2 3">
    <name type="scientific">Streptomyces viridosporus (strain ATCC 14672 / DSM 40746 / JCM 4963 / KCTC 9882 / NRRL B-12104 / FH 1290)</name>
    <name type="common">Streptomyces ghanaensis</name>
    <dbReference type="NCBI Taxonomy" id="566461"/>
    <lineage>
        <taxon>Bacteria</taxon>
        <taxon>Bacillati</taxon>
        <taxon>Actinomycetota</taxon>
        <taxon>Actinomycetes</taxon>
        <taxon>Kitasatosporales</taxon>
        <taxon>Streptomycetaceae</taxon>
        <taxon>Streptomyces</taxon>
    </lineage>
</organism>